<evidence type="ECO:0000256" key="7">
    <source>
        <dbReference type="ARBA" id="ARBA00023329"/>
    </source>
</evidence>
<dbReference type="InterPro" id="IPR036871">
    <property type="entry name" value="PX_dom_sf"/>
</dbReference>
<evidence type="ECO:0000313" key="9">
    <source>
        <dbReference type="EMBL" id="KAB0356573.1"/>
    </source>
</evidence>
<dbReference type="InterPro" id="IPR052467">
    <property type="entry name" value="Sorting_nexin_PX-domain"/>
</dbReference>
<keyword evidence="6" id="KW-0472">Membrane</keyword>
<dbReference type="GO" id="GO:0015031">
    <property type="term" value="P:protein transport"/>
    <property type="evidence" value="ECO:0007669"/>
    <property type="project" value="UniProtKB-KW"/>
</dbReference>
<dbReference type="Gene3D" id="3.30.1520.10">
    <property type="entry name" value="Phox-like domain"/>
    <property type="match status" value="1"/>
</dbReference>
<organism evidence="9 10">
    <name type="scientific">Muntiacus muntjak</name>
    <name type="common">Barking deer</name>
    <name type="synonym">Indian muntjac</name>
    <dbReference type="NCBI Taxonomy" id="9888"/>
    <lineage>
        <taxon>Eukaryota</taxon>
        <taxon>Metazoa</taxon>
        <taxon>Chordata</taxon>
        <taxon>Craniata</taxon>
        <taxon>Vertebrata</taxon>
        <taxon>Euteleostomi</taxon>
        <taxon>Mammalia</taxon>
        <taxon>Eutheria</taxon>
        <taxon>Laurasiatheria</taxon>
        <taxon>Artiodactyla</taxon>
        <taxon>Ruminantia</taxon>
        <taxon>Pecora</taxon>
        <taxon>Cervidae</taxon>
        <taxon>Muntiacinae</taxon>
        <taxon>Muntiacus</taxon>
    </lineage>
</organism>
<dbReference type="GO" id="GO:0030659">
    <property type="term" value="C:cytoplasmic vesicle membrane"/>
    <property type="evidence" value="ECO:0007669"/>
    <property type="project" value="UniProtKB-SubCell"/>
</dbReference>
<proteinExistence type="inferred from homology"/>
<accession>A0A5N3W534</accession>
<name>A0A5N3W534_MUNMU</name>
<dbReference type="InterPro" id="IPR001683">
    <property type="entry name" value="PX_dom"/>
</dbReference>
<evidence type="ECO:0000256" key="6">
    <source>
        <dbReference type="ARBA" id="ARBA00023136"/>
    </source>
</evidence>
<evidence type="ECO:0000256" key="2">
    <source>
        <dbReference type="ARBA" id="ARBA00010883"/>
    </source>
</evidence>
<evidence type="ECO:0000256" key="1">
    <source>
        <dbReference type="ARBA" id="ARBA00004180"/>
    </source>
</evidence>
<gene>
    <name evidence="9" type="ORF">FD754_000729</name>
</gene>
<reference evidence="9 10" key="1">
    <citation type="submission" date="2019-06" db="EMBL/GenBank/DDBJ databases">
        <title>Discovery of a novel chromosome fission-fusion reversal in muntjac.</title>
        <authorList>
            <person name="Mudd A.B."/>
            <person name="Bredeson J.V."/>
            <person name="Baum R."/>
            <person name="Hockemeyer D."/>
            <person name="Rokhsar D.S."/>
        </authorList>
    </citation>
    <scope>NUCLEOTIDE SEQUENCE [LARGE SCALE GENOMIC DNA]</scope>
    <source>
        <strain evidence="9">UTSW_UCB_Mm</strain>
        <tissue evidence="9">Fibroblast cell line</tissue>
    </source>
</reference>
<dbReference type="Proteomes" id="UP000326458">
    <property type="component" value="Unassembled WGS sequence"/>
</dbReference>
<feature type="domain" description="PX" evidence="8">
    <location>
        <begin position="17"/>
        <end position="61"/>
    </location>
</feature>
<dbReference type="PANTHER" id="PTHR15813:SF10">
    <property type="entry name" value="SORTING NEXIN-24"/>
    <property type="match status" value="1"/>
</dbReference>
<comment type="caution">
    <text evidence="9">The sequence shown here is derived from an EMBL/GenBank/DDBJ whole genome shotgun (WGS) entry which is preliminary data.</text>
</comment>
<dbReference type="EMBL" id="VCEA01000001">
    <property type="protein sequence ID" value="KAB0356573.1"/>
    <property type="molecule type" value="Genomic_DNA"/>
</dbReference>
<keyword evidence="7" id="KW-0968">Cytoplasmic vesicle</keyword>
<keyword evidence="5" id="KW-0446">Lipid-binding</keyword>
<comment type="subcellular location">
    <subcellularLocation>
        <location evidence="1">Cytoplasmic vesicle membrane</location>
        <topology evidence="1">Peripheral membrane protein</topology>
        <orientation evidence="1">Cytoplasmic side</orientation>
    </subcellularLocation>
</comment>
<evidence type="ECO:0000259" key="8">
    <source>
        <dbReference type="Pfam" id="PF00787"/>
    </source>
</evidence>
<dbReference type="AlphaFoldDB" id="A0A5N3W534"/>
<protein>
    <recommendedName>
        <fullName evidence="8">PX domain-containing protein</fullName>
    </recommendedName>
</protein>
<dbReference type="Pfam" id="PF00787">
    <property type="entry name" value="PX"/>
    <property type="match status" value="1"/>
</dbReference>
<dbReference type="PANTHER" id="PTHR15813">
    <property type="entry name" value="SORTING NEXIN-22 AND 24"/>
    <property type="match status" value="1"/>
</dbReference>
<feature type="non-terminal residue" evidence="9">
    <location>
        <position position="1"/>
    </location>
</feature>
<dbReference type="GO" id="GO:1901981">
    <property type="term" value="F:phosphatidylinositol phosphate binding"/>
    <property type="evidence" value="ECO:0007669"/>
    <property type="project" value="TreeGrafter"/>
</dbReference>
<evidence type="ECO:0000256" key="3">
    <source>
        <dbReference type="ARBA" id="ARBA00022448"/>
    </source>
</evidence>
<evidence type="ECO:0000256" key="5">
    <source>
        <dbReference type="ARBA" id="ARBA00023121"/>
    </source>
</evidence>
<keyword evidence="10" id="KW-1185">Reference proteome</keyword>
<comment type="similarity">
    <text evidence="2">Belongs to the sorting nexin family.</text>
</comment>
<evidence type="ECO:0000256" key="4">
    <source>
        <dbReference type="ARBA" id="ARBA00022927"/>
    </source>
</evidence>
<sequence length="99" mass="11721">RKTFHQKCTSSNHNLKKCIKTPEIPSKHVRNWVPKVLEQRRQGLETYLQTVKHLPAMQESRVRSLGYSLWGFKESDTTEKIVKEPSLVFRFPNLFDHQT</sequence>
<dbReference type="SUPFAM" id="SSF64268">
    <property type="entry name" value="PX domain"/>
    <property type="match status" value="1"/>
</dbReference>
<keyword evidence="3" id="KW-0813">Transport</keyword>
<evidence type="ECO:0000313" key="10">
    <source>
        <dbReference type="Proteomes" id="UP000326458"/>
    </source>
</evidence>
<keyword evidence="4" id="KW-0653">Protein transport</keyword>